<feature type="coiled-coil region" evidence="1">
    <location>
        <begin position="104"/>
        <end position="138"/>
    </location>
</feature>
<evidence type="ECO:0000313" key="2">
    <source>
        <dbReference type="EMBL" id="CAG5086319.1"/>
    </source>
</evidence>
<dbReference type="AlphaFoldDB" id="A0A916ND61"/>
<proteinExistence type="predicted"/>
<keyword evidence="1" id="KW-0175">Coiled coil</keyword>
<evidence type="ECO:0000256" key="1">
    <source>
        <dbReference type="SAM" id="Coils"/>
    </source>
</evidence>
<name>A0A916ND61_9FLAO</name>
<gene>
    <name evidence="2" type="ORF">CRYO30217_03081</name>
</gene>
<dbReference type="RefSeq" id="WP_258543271.1">
    <property type="nucleotide sequence ID" value="NZ_OU015584.1"/>
</dbReference>
<reference evidence="2" key="1">
    <citation type="submission" date="2021-04" db="EMBL/GenBank/DDBJ databases">
        <authorList>
            <person name="Rodrigo-Torres L."/>
            <person name="Arahal R. D."/>
            <person name="Lucena T."/>
        </authorList>
    </citation>
    <scope>NUCLEOTIDE SEQUENCE</scope>
    <source>
        <strain evidence="2">AS29M-1</strain>
    </source>
</reference>
<dbReference type="Proteomes" id="UP000683507">
    <property type="component" value="Chromosome"/>
</dbReference>
<dbReference type="EMBL" id="OU015584">
    <property type="protein sequence ID" value="CAG5086319.1"/>
    <property type="molecule type" value="Genomic_DNA"/>
</dbReference>
<protein>
    <submittedName>
        <fullName evidence="2">Uncharacterized protein</fullName>
    </submittedName>
</protein>
<accession>A0A916ND61</accession>
<sequence>MKKYLFIALAIGLFSCQQETENPTETPGENNTINNKELNDLKAENLDLKHQIAVKDSMYNYYAAYMNDIRTNLDLIQGKQKNLFDKTANPEMLSATDPNIVEDIQELGKLLNDNQAKIAKLKAEIKNNNTQMNAFEEMIISLSEEVEMKNMEIYQLQQEMENMDAAFGELFEAFKEKSETLESTTNELNTAFFAYGTKKELIENNVITTEGGFIGIGKNKELADDFNQDYFTEVNIMDLSEISLGFDKVELITTHPSGSYAFKGDDQITKLVINDPKTFWSVSKYLVMVVK</sequence>
<dbReference type="KEGG" id="ptan:CRYO30217_03081"/>
<organism evidence="2 3">
    <name type="scientific">Parvicella tangerina</name>
    <dbReference type="NCBI Taxonomy" id="2829795"/>
    <lineage>
        <taxon>Bacteria</taxon>
        <taxon>Pseudomonadati</taxon>
        <taxon>Bacteroidota</taxon>
        <taxon>Flavobacteriia</taxon>
        <taxon>Flavobacteriales</taxon>
        <taxon>Parvicellaceae</taxon>
        <taxon>Parvicella</taxon>
    </lineage>
</organism>
<keyword evidence="3" id="KW-1185">Reference proteome</keyword>
<dbReference type="PROSITE" id="PS51257">
    <property type="entry name" value="PROKAR_LIPOPROTEIN"/>
    <property type="match status" value="1"/>
</dbReference>
<evidence type="ECO:0000313" key="3">
    <source>
        <dbReference type="Proteomes" id="UP000683507"/>
    </source>
</evidence>